<dbReference type="Proteomes" id="UP000215896">
    <property type="component" value="Unassembled WGS sequence"/>
</dbReference>
<keyword evidence="1" id="KW-0812">Transmembrane</keyword>
<organism evidence="2 3">
    <name type="scientific">Enemella evansiae</name>
    <dbReference type="NCBI Taxonomy" id="2016499"/>
    <lineage>
        <taxon>Bacteria</taxon>
        <taxon>Bacillati</taxon>
        <taxon>Actinomycetota</taxon>
        <taxon>Actinomycetes</taxon>
        <taxon>Propionibacteriales</taxon>
        <taxon>Propionibacteriaceae</taxon>
        <taxon>Enemella</taxon>
    </lineage>
</organism>
<gene>
    <name evidence="2" type="ORF">CGZ94_14165</name>
</gene>
<comment type="caution">
    <text evidence="2">The sequence shown here is derived from an EMBL/GenBank/DDBJ whole genome shotgun (WGS) entry which is preliminary data.</text>
</comment>
<proteinExistence type="predicted"/>
<name>A0A255GF32_9ACTN</name>
<dbReference type="AlphaFoldDB" id="A0A255GF32"/>
<feature type="transmembrane region" description="Helical" evidence="1">
    <location>
        <begin position="169"/>
        <end position="188"/>
    </location>
</feature>
<dbReference type="OrthoDB" id="428263at2"/>
<dbReference type="Pfam" id="PF08592">
    <property type="entry name" value="Anthrone_oxy"/>
    <property type="match status" value="1"/>
</dbReference>
<reference evidence="2 3" key="1">
    <citation type="submission" date="2017-07" db="EMBL/GenBank/DDBJ databases">
        <title>Draft whole genome sequences of clinical Proprionibacteriaceae strains.</title>
        <authorList>
            <person name="Bernier A.-M."/>
            <person name="Bernard K."/>
            <person name="Domingo M.-C."/>
        </authorList>
    </citation>
    <scope>NUCLEOTIDE SEQUENCE [LARGE SCALE GENOMIC DNA]</scope>
    <source>
        <strain evidence="2 3">NML 030167</strain>
    </source>
</reference>
<keyword evidence="3" id="KW-1185">Reference proteome</keyword>
<evidence type="ECO:0000313" key="2">
    <source>
        <dbReference type="EMBL" id="OYO11574.1"/>
    </source>
</evidence>
<protein>
    <recommendedName>
        <fullName evidence="4">DUF1772 domain-containing protein</fullName>
    </recommendedName>
</protein>
<evidence type="ECO:0000256" key="1">
    <source>
        <dbReference type="SAM" id="Phobius"/>
    </source>
</evidence>
<evidence type="ECO:0008006" key="4">
    <source>
        <dbReference type="Google" id="ProtNLM"/>
    </source>
</evidence>
<dbReference type="InterPro" id="IPR013901">
    <property type="entry name" value="Anthrone_oxy"/>
</dbReference>
<keyword evidence="1" id="KW-1133">Transmembrane helix</keyword>
<keyword evidence="1" id="KW-0472">Membrane</keyword>
<sequence>MQVSAQAMVTLTETRSNDVQVGVPDAATNRESQMLRTLALTAAALTGVTAVVYLNFSARVMPALAKLPNPAGIARMQQFNRTAVQPPFMICFFGAAVLGGYLIVRVARGERGTADLLAAAGGAAYLAGFLLTIGYHVPLNNRVDALTPTDPAAVGVWRDHLTNWTRANTLRAVLSILGTGALIGAALAPPR</sequence>
<feature type="transmembrane region" description="Helical" evidence="1">
    <location>
        <begin position="38"/>
        <end position="56"/>
    </location>
</feature>
<feature type="transmembrane region" description="Helical" evidence="1">
    <location>
        <begin position="86"/>
        <end position="104"/>
    </location>
</feature>
<accession>A0A255GF32</accession>
<dbReference type="EMBL" id="NMVO01000015">
    <property type="protein sequence ID" value="OYO11574.1"/>
    <property type="molecule type" value="Genomic_DNA"/>
</dbReference>
<feature type="transmembrane region" description="Helical" evidence="1">
    <location>
        <begin position="116"/>
        <end position="137"/>
    </location>
</feature>
<evidence type="ECO:0000313" key="3">
    <source>
        <dbReference type="Proteomes" id="UP000215896"/>
    </source>
</evidence>